<feature type="transmembrane region" description="Helical" evidence="5">
    <location>
        <begin position="97"/>
        <end position="116"/>
    </location>
</feature>
<keyword evidence="4 5" id="KW-0472">Membrane</keyword>
<keyword evidence="7" id="KW-1185">Reference proteome</keyword>
<evidence type="ECO:0000256" key="3">
    <source>
        <dbReference type="ARBA" id="ARBA00022989"/>
    </source>
</evidence>
<evidence type="ECO:0000313" key="6">
    <source>
        <dbReference type="EMBL" id="KAK7055811.1"/>
    </source>
</evidence>
<comment type="caution">
    <text evidence="6">The sequence shown here is derived from an EMBL/GenBank/DDBJ whole genome shotgun (WGS) entry which is preliminary data.</text>
</comment>
<dbReference type="Proteomes" id="UP001362999">
    <property type="component" value="Unassembled WGS sequence"/>
</dbReference>
<dbReference type="GO" id="GO:0007189">
    <property type="term" value="P:adenylate cyclase-activating G protein-coupled receptor signaling pathway"/>
    <property type="evidence" value="ECO:0007669"/>
    <property type="project" value="TreeGrafter"/>
</dbReference>
<keyword evidence="2 5" id="KW-0812">Transmembrane</keyword>
<protein>
    <recommendedName>
        <fullName evidence="8">G-protein coupled receptors family 2 profile 2 domain-containing protein</fullName>
    </recommendedName>
</protein>
<feature type="transmembrane region" description="Helical" evidence="5">
    <location>
        <begin position="128"/>
        <end position="147"/>
    </location>
</feature>
<dbReference type="PANTHER" id="PTHR23112">
    <property type="entry name" value="G PROTEIN-COUPLED RECEPTOR 157-RELATED"/>
    <property type="match status" value="1"/>
</dbReference>
<comment type="subcellular location">
    <subcellularLocation>
        <location evidence="1">Membrane</location>
        <topology evidence="1">Multi-pass membrane protein</topology>
    </subcellularLocation>
</comment>
<dbReference type="PANTHER" id="PTHR23112:SF0">
    <property type="entry name" value="TRANSMEMBRANE PROTEIN 116"/>
    <property type="match status" value="1"/>
</dbReference>
<evidence type="ECO:0008006" key="8">
    <source>
        <dbReference type="Google" id="ProtNLM"/>
    </source>
</evidence>
<accession>A0AAW0DX48</accession>
<feature type="transmembrane region" description="Helical" evidence="5">
    <location>
        <begin position="182"/>
        <end position="204"/>
    </location>
</feature>
<gene>
    <name evidence="6" type="ORF">R3P38DRAFT_3565632</name>
</gene>
<dbReference type="AlphaFoldDB" id="A0AAW0DX48"/>
<evidence type="ECO:0000256" key="5">
    <source>
        <dbReference type="SAM" id="Phobius"/>
    </source>
</evidence>
<reference evidence="6 7" key="1">
    <citation type="journal article" date="2024" name="J Genomics">
        <title>Draft genome sequencing and assembly of Favolaschia claudopus CIRM-BRFM 2984 isolated from oak limbs.</title>
        <authorList>
            <person name="Navarro D."/>
            <person name="Drula E."/>
            <person name="Chaduli D."/>
            <person name="Cazenave R."/>
            <person name="Ahrendt S."/>
            <person name="Wang J."/>
            <person name="Lipzen A."/>
            <person name="Daum C."/>
            <person name="Barry K."/>
            <person name="Grigoriev I.V."/>
            <person name="Favel A."/>
            <person name="Rosso M.N."/>
            <person name="Martin F."/>
        </authorList>
    </citation>
    <scope>NUCLEOTIDE SEQUENCE [LARGE SCALE GENOMIC DNA]</scope>
    <source>
        <strain evidence="6 7">CIRM-BRFM 2984</strain>
    </source>
</reference>
<feature type="transmembrane region" description="Helical" evidence="5">
    <location>
        <begin position="59"/>
        <end position="85"/>
    </location>
</feature>
<keyword evidence="3 5" id="KW-1133">Transmembrane helix</keyword>
<evidence type="ECO:0000256" key="4">
    <source>
        <dbReference type="ARBA" id="ARBA00023136"/>
    </source>
</evidence>
<evidence type="ECO:0000313" key="7">
    <source>
        <dbReference type="Proteomes" id="UP001362999"/>
    </source>
</evidence>
<name>A0AAW0DX48_9AGAR</name>
<dbReference type="GO" id="GO:0005886">
    <property type="term" value="C:plasma membrane"/>
    <property type="evidence" value="ECO:0007669"/>
    <property type="project" value="TreeGrafter"/>
</dbReference>
<dbReference type="Gene3D" id="1.20.1070.10">
    <property type="entry name" value="Rhodopsin 7-helix transmembrane proteins"/>
    <property type="match status" value="1"/>
</dbReference>
<proteinExistence type="predicted"/>
<sequence>MTISLESRTSTPAGRMSKQIILGLIIPGMALTTVLLILSAYATWNPKSRRYLDRVSFRLLVYALVAHIVFGVVFTVGALTAYPGWQCNFLSFMTNLSLMFSASMFFCVALNLPLVLGQHVTGKKMEKFYILGSATICLIANIIPYATGNLGWDAQNRTCWYRSGNPGDNSRMIHWLLATQSIWLLLFSMGEVFAFLAIVGYLVAYELDQRRFHSHATRQSMKSGGDGGTQQRHAGSTVLMLNNIVIRVALYPLISCLLNISTTVLDLYEMKHPHHSKTNWRLNLMGKYLPLPLTHLAIYSGRPLIYGLLAATDPSFVRALNALCHPEGESTGSDQSGVVPGSPTARGLGTGSACLSTVIELSVDEGSGFGGSREASAVHEGSVYAHKGGRESAMKEVTTATTSVSRPQGAARVAQQWENDLVCHL</sequence>
<feature type="transmembrane region" description="Helical" evidence="5">
    <location>
        <begin position="20"/>
        <end position="38"/>
    </location>
</feature>
<evidence type="ECO:0000256" key="1">
    <source>
        <dbReference type="ARBA" id="ARBA00004141"/>
    </source>
</evidence>
<evidence type="ECO:0000256" key="2">
    <source>
        <dbReference type="ARBA" id="ARBA00022692"/>
    </source>
</evidence>
<dbReference type="EMBL" id="JAWWNJ010000005">
    <property type="protein sequence ID" value="KAK7055811.1"/>
    <property type="molecule type" value="Genomic_DNA"/>
</dbReference>
<organism evidence="6 7">
    <name type="scientific">Favolaschia claudopus</name>
    <dbReference type="NCBI Taxonomy" id="2862362"/>
    <lineage>
        <taxon>Eukaryota</taxon>
        <taxon>Fungi</taxon>
        <taxon>Dikarya</taxon>
        <taxon>Basidiomycota</taxon>
        <taxon>Agaricomycotina</taxon>
        <taxon>Agaricomycetes</taxon>
        <taxon>Agaricomycetidae</taxon>
        <taxon>Agaricales</taxon>
        <taxon>Marasmiineae</taxon>
        <taxon>Mycenaceae</taxon>
        <taxon>Favolaschia</taxon>
    </lineage>
</organism>
<dbReference type="GO" id="GO:0004930">
    <property type="term" value="F:G protein-coupled receptor activity"/>
    <property type="evidence" value="ECO:0007669"/>
    <property type="project" value="TreeGrafter"/>
</dbReference>